<dbReference type="PATRIC" id="fig|1276258.3.peg.479"/>
<keyword evidence="1" id="KW-0812">Transmembrane</keyword>
<dbReference type="AlphaFoldDB" id="V5RJN0"/>
<protein>
    <submittedName>
        <fullName evidence="2">Uncharacterized protein</fullName>
    </submittedName>
</protein>
<organism evidence="2 3">
    <name type="scientific">Spiroplasma apis B31</name>
    <dbReference type="NCBI Taxonomy" id="1276258"/>
    <lineage>
        <taxon>Bacteria</taxon>
        <taxon>Bacillati</taxon>
        <taxon>Mycoplasmatota</taxon>
        <taxon>Mollicutes</taxon>
        <taxon>Entomoplasmatales</taxon>
        <taxon>Spiroplasmataceae</taxon>
        <taxon>Spiroplasma</taxon>
    </lineage>
</organism>
<dbReference type="KEGG" id="sapi:SAPIS_v1c04760"/>
<dbReference type="STRING" id="1276258.SAPIS_v1c04760"/>
<keyword evidence="3" id="KW-1185">Reference proteome</keyword>
<dbReference type="Proteomes" id="UP000018550">
    <property type="component" value="Chromosome"/>
</dbReference>
<feature type="transmembrane region" description="Helical" evidence="1">
    <location>
        <begin position="6"/>
        <end position="28"/>
    </location>
</feature>
<dbReference type="RefSeq" id="WP_023789289.1">
    <property type="nucleotide sequence ID" value="NC_022998.1"/>
</dbReference>
<name>V5RJN0_SPIAP</name>
<gene>
    <name evidence="2" type="ORF">SAPIS_v1c04760</name>
</gene>
<evidence type="ECO:0000313" key="2">
    <source>
        <dbReference type="EMBL" id="AHB36321.1"/>
    </source>
</evidence>
<reference evidence="2 3" key="1">
    <citation type="journal article" date="2014" name="Genome Announc.">
        <title>Complete Genome Sequence of Spiroplasma apis B31T (ATCC 33834), a Bacterium Associated with May Disease of Honeybees (Apis mellifera).</title>
        <authorList>
            <person name="Ku C."/>
            <person name="Lo W.S."/>
            <person name="Chen L.L."/>
            <person name="Kuo C.H."/>
        </authorList>
    </citation>
    <scope>NUCLEOTIDE SEQUENCE [LARGE SCALE GENOMIC DNA]</scope>
    <source>
        <strain evidence="2">B31</strain>
    </source>
</reference>
<keyword evidence="1" id="KW-1133">Transmembrane helix</keyword>
<keyword evidence="1" id="KW-0472">Membrane</keyword>
<evidence type="ECO:0000313" key="3">
    <source>
        <dbReference type="Proteomes" id="UP000018550"/>
    </source>
</evidence>
<proteinExistence type="predicted"/>
<sequence>MPNDILIIIIVGVVIILAFITTTIIITFRINTKTERSILASRTLSRGHYNNKYDTDFMINLVKEYGRRYLVSKNLISYEFNDKSSYFKMLENIKETILTVSGTIRVAAKDFKKDIVDKVFYIIDEFIEVDRHKPKDNKCFYKFEVLEAEKQSSWDSDSSSREEFIKKNNKHVANDDYHNW</sequence>
<dbReference type="EMBL" id="CP006682">
    <property type="protein sequence ID" value="AHB36321.1"/>
    <property type="molecule type" value="Genomic_DNA"/>
</dbReference>
<dbReference type="HOGENOM" id="CLU_1495292_0_0_14"/>
<accession>V5RJN0</accession>
<evidence type="ECO:0000256" key="1">
    <source>
        <dbReference type="SAM" id="Phobius"/>
    </source>
</evidence>